<dbReference type="AlphaFoldDB" id="A0A4Z1PCU2"/>
<dbReference type="EMBL" id="SNSC02000007">
    <property type="protein sequence ID" value="TID22831.1"/>
    <property type="molecule type" value="Genomic_DNA"/>
</dbReference>
<name>A0A4Z1PCU2_9PEZI</name>
<proteinExistence type="predicted"/>
<dbReference type="Proteomes" id="UP000298493">
    <property type="component" value="Unassembled WGS sequence"/>
</dbReference>
<organism evidence="1 2">
    <name type="scientific">Venturia nashicola</name>
    <dbReference type="NCBI Taxonomy" id="86259"/>
    <lineage>
        <taxon>Eukaryota</taxon>
        <taxon>Fungi</taxon>
        <taxon>Dikarya</taxon>
        <taxon>Ascomycota</taxon>
        <taxon>Pezizomycotina</taxon>
        <taxon>Dothideomycetes</taxon>
        <taxon>Pleosporomycetidae</taxon>
        <taxon>Venturiales</taxon>
        <taxon>Venturiaceae</taxon>
        <taxon>Venturia</taxon>
    </lineage>
</organism>
<accession>A0A4Z1PCU2</accession>
<comment type="caution">
    <text evidence="1">The sequence shown here is derived from an EMBL/GenBank/DDBJ whole genome shotgun (WGS) entry which is preliminary data.</text>
</comment>
<protein>
    <submittedName>
        <fullName evidence="1">Uncharacterized protein</fullName>
    </submittedName>
</protein>
<reference evidence="1 2" key="1">
    <citation type="submission" date="2019-04" db="EMBL/GenBank/DDBJ databases">
        <title>High contiguity whole genome sequence and gene annotation resource for two Venturia nashicola isolates.</title>
        <authorList>
            <person name="Prokchorchik M."/>
            <person name="Won K."/>
            <person name="Lee Y."/>
            <person name="Choi E.D."/>
            <person name="Segonzac C."/>
            <person name="Sohn K.H."/>
        </authorList>
    </citation>
    <scope>NUCLEOTIDE SEQUENCE [LARGE SCALE GENOMIC DNA]</scope>
    <source>
        <strain evidence="1 2">PRI2</strain>
    </source>
</reference>
<keyword evidence="2" id="KW-1185">Reference proteome</keyword>
<evidence type="ECO:0000313" key="1">
    <source>
        <dbReference type="EMBL" id="TID22831.1"/>
    </source>
</evidence>
<gene>
    <name evidence="1" type="ORF">E6O75_ATG02005</name>
</gene>
<evidence type="ECO:0000313" key="2">
    <source>
        <dbReference type="Proteomes" id="UP000298493"/>
    </source>
</evidence>
<sequence length="87" mass="9892">MFAVVFKHVCSYNLQAPVDVITNIPRLPTESGRSGLRPGTTPMIPVTADWYSNQLTIYLIHEQRGLIKYKSQLIDDPFDQVENQLTT</sequence>